<comment type="caution">
    <text evidence="2">The sequence shown here is derived from an EMBL/GenBank/DDBJ whole genome shotgun (WGS) entry which is preliminary data.</text>
</comment>
<feature type="transmembrane region" description="Helical" evidence="1">
    <location>
        <begin position="118"/>
        <end position="137"/>
    </location>
</feature>
<accession>A0A812EWN5</accession>
<evidence type="ECO:0000313" key="2">
    <source>
        <dbReference type="EMBL" id="CAE1330797.1"/>
    </source>
</evidence>
<feature type="transmembrane region" description="Helical" evidence="1">
    <location>
        <begin position="55"/>
        <end position="77"/>
    </location>
</feature>
<protein>
    <submittedName>
        <fullName evidence="2">Uncharacterized protein</fullName>
    </submittedName>
</protein>
<sequence>MQEYLYTCLDPITGFLQSFSFIKSGFSSCVFHCISLLFFFFFFNHSSIFFHFPSFYLHSFSFILSSFIFLHSIFIHFPSFYLRLHSSVLFQPIFIHSSIFLLSFSFPSTSQFHLFHTLPTFIHLFSFTAIFLLVSFILSRHCILPSTLSSLLSQATIIKPLIPLRHRRSYGKRLHYTGPHP</sequence>
<dbReference type="AlphaFoldDB" id="A0A812EWN5"/>
<evidence type="ECO:0000256" key="1">
    <source>
        <dbReference type="SAM" id="Phobius"/>
    </source>
</evidence>
<keyword evidence="1" id="KW-1133">Transmembrane helix</keyword>
<dbReference type="Proteomes" id="UP000597762">
    <property type="component" value="Unassembled WGS sequence"/>
</dbReference>
<keyword evidence="1" id="KW-0812">Transmembrane</keyword>
<keyword evidence="1" id="KW-0472">Membrane</keyword>
<gene>
    <name evidence="2" type="ORF">SPHA_80060</name>
</gene>
<proteinExistence type="predicted"/>
<name>A0A812EWN5_ACAPH</name>
<evidence type="ECO:0000313" key="3">
    <source>
        <dbReference type="Proteomes" id="UP000597762"/>
    </source>
</evidence>
<keyword evidence="3" id="KW-1185">Reference proteome</keyword>
<reference evidence="2" key="1">
    <citation type="submission" date="2021-01" db="EMBL/GenBank/DDBJ databases">
        <authorList>
            <person name="Li R."/>
            <person name="Bekaert M."/>
        </authorList>
    </citation>
    <scope>NUCLEOTIDE SEQUENCE</scope>
    <source>
        <strain evidence="2">Farmed</strain>
    </source>
</reference>
<dbReference type="EMBL" id="CAHIKZ030005589">
    <property type="protein sequence ID" value="CAE1330797.1"/>
    <property type="molecule type" value="Genomic_DNA"/>
</dbReference>
<organism evidence="2 3">
    <name type="scientific">Acanthosepion pharaonis</name>
    <name type="common">Pharaoh cuttlefish</name>
    <name type="synonym">Sepia pharaonis</name>
    <dbReference type="NCBI Taxonomy" id="158019"/>
    <lineage>
        <taxon>Eukaryota</taxon>
        <taxon>Metazoa</taxon>
        <taxon>Spiralia</taxon>
        <taxon>Lophotrochozoa</taxon>
        <taxon>Mollusca</taxon>
        <taxon>Cephalopoda</taxon>
        <taxon>Coleoidea</taxon>
        <taxon>Decapodiformes</taxon>
        <taxon>Sepiida</taxon>
        <taxon>Sepiina</taxon>
        <taxon>Sepiidae</taxon>
        <taxon>Acanthosepion</taxon>
    </lineage>
</organism>
<feature type="transmembrane region" description="Helical" evidence="1">
    <location>
        <begin position="89"/>
        <end position="106"/>
    </location>
</feature>
<feature type="transmembrane region" description="Helical" evidence="1">
    <location>
        <begin position="20"/>
        <end position="43"/>
    </location>
</feature>